<dbReference type="Pfam" id="PF18029">
    <property type="entry name" value="Glyoxalase_6"/>
    <property type="match status" value="1"/>
</dbReference>
<dbReference type="STRING" id="380244.SAMN05216298_4644"/>
<name>A0A1G9LNZ6_9ACTN</name>
<dbReference type="EMBL" id="FNGF01000007">
    <property type="protein sequence ID" value="SDL63613.1"/>
    <property type="molecule type" value="Genomic_DNA"/>
</dbReference>
<reference evidence="3" key="1">
    <citation type="submission" date="2016-10" db="EMBL/GenBank/DDBJ databases">
        <authorList>
            <person name="Varghese N."/>
            <person name="Submissions S."/>
        </authorList>
    </citation>
    <scope>NUCLEOTIDE SEQUENCE [LARGE SCALE GENOMIC DNA]</scope>
    <source>
        <strain evidence="3">CGMCC 4.3147</strain>
    </source>
</reference>
<dbReference type="AlphaFoldDB" id="A0A1G9LNZ6"/>
<evidence type="ECO:0000313" key="2">
    <source>
        <dbReference type="EMBL" id="SDL63613.1"/>
    </source>
</evidence>
<dbReference type="PANTHER" id="PTHR35908">
    <property type="entry name" value="HYPOTHETICAL FUSION PROTEIN"/>
    <property type="match status" value="1"/>
</dbReference>
<accession>A0A1G9LNZ6</accession>
<dbReference type="Proteomes" id="UP000198662">
    <property type="component" value="Unassembled WGS sequence"/>
</dbReference>
<dbReference type="OrthoDB" id="3823476at2"/>
<dbReference type="InterPro" id="IPR029068">
    <property type="entry name" value="Glyas_Bleomycin-R_OHBP_Dase"/>
</dbReference>
<gene>
    <name evidence="2" type="ORF">SAMN05216298_4644</name>
</gene>
<dbReference type="PANTHER" id="PTHR35908:SF1">
    <property type="entry name" value="CONSERVED PROTEIN"/>
    <property type="match status" value="1"/>
</dbReference>
<protein>
    <recommendedName>
        <fullName evidence="1">Glyoxalase-like domain-containing protein</fullName>
    </recommendedName>
</protein>
<dbReference type="InterPro" id="IPR041581">
    <property type="entry name" value="Glyoxalase_6"/>
</dbReference>
<feature type="domain" description="Glyoxalase-like" evidence="1">
    <location>
        <begin position="7"/>
        <end position="147"/>
    </location>
</feature>
<organism evidence="2 3">
    <name type="scientific">Glycomyces sambucus</name>
    <dbReference type="NCBI Taxonomy" id="380244"/>
    <lineage>
        <taxon>Bacteria</taxon>
        <taxon>Bacillati</taxon>
        <taxon>Actinomycetota</taxon>
        <taxon>Actinomycetes</taxon>
        <taxon>Glycomycetales</taxon>
        <taxon>Glycomycetaceae</taxon>
        <taxon>Glycomyces</taxon>
    </lineage>
</organism>
<dbReference type="RefSeq" id="WP_091053814.1">
    <property type="nucleotide sequence ID" value="NZ_FNGF01000007.1"/>
</dbReference>
<sequence>MAVKFKICIDCADPHRLADFWAGAMGYEVEDHSALIATLLENGVVTEDLTVDVHGRKGWRTAAAVRDPDAPFDPHSGVGKGMRLLFQTVPEPKTVKNRLHLDLHYGPDAYEAEADRLESLGATRLGAYDEDGAKWILMADPEGNEFCCHG</sequence>
<evidence type="ECO:0000313" key="3">
    <source>
        <dbReference type="Proteomes" id="UP000198662"/>
    </source>
</evidence>
<evidence type="ECO:0000259" key="1">
    <source>
        <dbReference type="Pfam" id="PF18029"/>
    </source>
</evidence>
<dbReference type="SUPFAM" id="SSF54593">
    <property type="entry name" value="Glyoxalase/Bleomycin resistance protein/Dihydroxybiphenyl dioxygenase"/>
    <property type="match status" value="1"/>
</dbReference>
<proteinExistence type="predicted"/>
<keyword evidence="3" id="KW-1185">Reference proteome</keyword>
<dbReference type="Gene3D" id="3.10.180.10">
    <property type="entry name" value="2,3-Dihydroxybiphenyl 1,2-Dioxygenase, domain 1"/>
    <property type="match status" value="1"/>
</dbReference>